<gene>
    <name evidence="4" type="ORF">INT43_004978</name>
</gene>
<protein>
    <recommendedName>
        <fullName evidence="6">Ice-binding protein</fullName>
    </recommendedName>
</protein>
<name>A0A8H7PEH9_MORIS</name>
<keyword evidence="2" id="KW-0732">Signal</keyword>
<sequence>MQTTFHLYSNMKAHYIFACALSFTAIINAQVPLGSASSYALLAGSDITNHGLTQIFGNVGLSPESSITGFGPGLGTISQGTTNVDNPAAVSAKADAQNAFTVAGSFVATPISPALTGQSLVSGVYSLSTALLTVGGTLTLDGQNNPDSIWVFQIAYTLIAETSSTVALINGANGCNVFWQVGSSATLGVGSTFVGNILAEISISLDTSATNLGGLYALTGGSHKHGGWHHKEKDDDSDQDKYEEYEDDNKYEKGDKHEDENYNLEDCENDKDKDNDNDHEYSYK</sequence>
<organism evidence="4 5">
    <name type="scientific">Mortierella isabellina</name>
    <name type="common">Filamentous fungus</name>
    <name type="synonym">Umbelopsis isabellina</name>
    <dbReference type="NCBI Taxonomy" id="91625"/>
    <lineage>
        <taxon>Eukaryota</taxon>
        <taxon>Fungi</taxon>
        <taxon>Fungi incertae sedis</taxon>
        <taxon>Mucoromycota</taxon>
        <taxon>Mucoromycotina</taxon>
        <taxon>Umbelopsidomycetes</taxon>
        <taxon>Umbelopsidales</taxon>
        <taxon>Umbelopsidaceae</taxon>
        <taxon>Umbelopsis</taxon>
    </lineage>
</organism>
<evidence type="ECO:0000256" key="2">
    <source>
        <dbReference type="ARBA" id="ARBA00022729"/>
    </source>
</evidence>
<dbReference type="Pfam" id="PF11999">
    <property type="entry name" value="Ice_binding"/>
    <property type="match status" value="1"/>
</dbReference>
<dbReference type="InterPro" id="IPR021884">
    <property type="entry name" value="Ice-bd_prot"/>
</dbReference>
<evidence type="ECO:0000313" key="5">
    <source>
        <dbReference type="Proteomes" id="UP000654370"/>
    </source>
</evidence>
<keyword evidence="5" id="KW-1185">Reference proteome</keyword>
<reference evidence="4" key="1">
    <citation type="submission" date="2020-12" db="EMBL/GenBank/DDBJ databases">
        <title>Metabolic potential, ecology and presence of endohyphal bacteria is reflected in genomic diversity of Mucoromycotina.</title>
        <authorList>
            <person name="Muszewska A."/>
            <person name="Okrasinska A."/>
            <person name="Steczkiewicz K."/>
            <person name="Drgas O."/>
            <person name="Orlowska M."/>
            <person name="Perlinska-Lenart U."/>
            <person name="Aleksandrzak-Piekarczyk T."/>
            <person name="Szatraj K."/>
            <person name="Zielenkiewicz U."/>
            <person name="Pilsyk S."/>
            <person name="Malc E."/>
            <person name="Mieczkowski P."/>
            <person name="Kruszewska J.S."/>
            <person name="Biernat P."/>
            <person name="Pawlowska J."/>
        </authorList>
    </citation>
    <scope>NUCLEOTIDE SEQUENCE</scope>
    <source>
        <strain evidence="4">WA0000067209</strain>
    </source>
</reference>
<feature type="region of interest" description="Disordered" evidence="3">
    <location>
        <begin position="223"/>
        <end position="284"/>
    </location>
</feature>
<dbReference type="SMR" id="A0A8H7PEH9"/>
<comment type="caution">
    <text evidence="4">The sequence shown here is derived from an EMBL/GenBank/DDBJ whole genome shotgun (WGS) entry which is preliminary data.</text>
</comment>
<feature type="compositionally biased region" description="Basic and acidic residues" evidence="3">
    <location>
        <begin position="229"/>
        <end position="260"/>
    </location>
</feature>
<evidence type="ECO:0000256" key="3">
    <source>
        <dbReference type="SAM" id="MobiDB-lite"/>
    </source>
</evidence>
<evidence type="ECO:0000256" key="1">
    <source>
        <dbReference type="ARBA" id="ARBA00005445"/>
    </source>
</evidence>
<dbReference type="EMBL" id="JAEPQZ010000017">
    <property type="protein sequence ID" value="KAG2172436.1"/>
    <property type="molecule type" value="Genomic_DNA"/>
</dbReference>
<evidence type="ECO:0008006" key="6">
    <source>
        <dbReference type="Google" id="ProtNLM"/>
    </source>
</evidence>
<accession>A0A8H7PEH9</accession>
<comment type="similarity">
    <text evidence="1">Belongs to the ice-binding protein family.</text>
</comment>
<dbReference type="AlphaFoldDB" id="A0A8H7PEH9"/>
<dbReference type="OrthoDB" id="10264374at2759"/>
<dbReference type="Proteomes" id="UP000654370">
    <property type="component" value="Unassembled WGS sequence"/>
</dbReference>
<proteinExistence type="inferred from homology"/>
<feature type="compositionally biased region" description="Basic and acidic residues" evidence="3">
    <location>
        <begin position="270"/>
        <end position="284"/>
    </location>
</feature>
<evidence type="ECO:0000313" key="4">
    <source>
        <dbReference type="EMBL" id="KAG2172436.1"/>
    </source>
</evidence>